<feature type="chain" id="PRO_5021429844" evidence="1">
    <location>
        <begin position="26"/>
        <end position="161"/>
    </location>
</feature>
<name>A0A4Y1R984_PRUDU</name>
<gene>
    <name evidence="2" type="ORF">Prudu_010755</name>
</gene>
<evidence type="ECO:0000313" key="2">
    <source>
        <dbReference type="EMBL" id="BBH00702.1"/>
    </source>
</evidence>
<dbReference type="AlphaFoldDB" id="A0A4Y1R984"/>
<organism evidence="2">
    <name type="scientific">Prunus dulcis</name>
    <name type="common">Almond</name>
    <name type="synonym">Amygdalus dulcis</name>
    <dbReference type="NCBI Taxonomy" id="3755"/>
    <lineage>
        <taxon>Eukaryota</taxon>
        <taxon>Viridiplantae</taxon>
        <taxon>Streptophyta</taxon>
        <taxon>Embryophyta</taxon>
        <taxon>Tracheophyta</taxon>
        <taxon>Spermatophyta</taxon>
        <taxon>Magnoliopsida</taxon>
        <taxon>eudicotyledons</taxon>
        <taxon>Gunneridae</taxon>
        <taxon>Pentapetalae</taxon>
        <taxon>rosids</taxon>
        <taxon>fabids</taxon>
        <taxon>Rosales</taxon>
        <taxon>Rosaceae</taxon>
        <taxon>Amygdaloideae</taxon>
        <taxon>Amygdaleae</taxon>
        <taxon>Prunus</taxon>
    </lineage>
</organism>
<feature type="non-terminal residue" evidence="2">
    <location>
        <position position="1"/>
    </location>
</feature>
<dbReference type="GO" id="GO:0005840">
    <property type="term" value="C:ribosome"/>
    <property type="evidence" value="ECO:0007669"/>
    <property type="project" value="UniProtKB-KW"/>
</dbReference>
<dbReference type="EMBL" id="AP019300">
    <property type="protein sequence ID" value="BBH00702.1"/>
    <property type="molecule type" value="Genomic_DNA"/>
</dbReference>
<sequence length="161" mass="17651">FYLGFCRFHIPHPTWLLCLAHTLSALLLTKKNVLSLAGGKGLEVVIFERISTAIDYFHTDTARSSFLANRRLLTSISTPESSGGAFPSNLLSAKPVVASEGTIEYCELRQQMENSKKLLLGLNVYSILQHDTLVMSRAAVKLLSGCTLQLNVELVSSCLHA</sequence>
<proteinExistence type="predicted"/>
<feature type="signal peptide" evidence="1">
    <location>
        <begin position="1"/>
        <end position="25"/>
    </location>
</feature>
<evidence type="ECO:0000256" key="1">
    <source>
        <dbReference type="SAM" id="SignalP"/>
    </source>
</evidence>
<reference evidence="2" key="1">
    <citation type="journal article" date="2019" name="Science">
        <title>Mutation of a bHLH transcription factor allowed almond domestication.</title>
        <authorList>
            <person name="Sanchez-Perez R."/>
            <person name="Pavan S."/>
            <person name="Mazzeo R."/>
            <person name="Moldovan C."/>
            <person name="Aiese Cigliano R."/>
            <person name="Del Cueto J."/>
            <person name="Ricciardi F."/>
            <person name="Lotti C."/>
            <person name="Ricciardi L."/>
            <person name="Dicenta F."/>
            <person name="Lopez-Marques R.L."/>
            <person name="Lindberg Moller B."/>
        </authorList>
    </citation>
    <scope>NUCLEOTIDE SEQUENCE</scope>
</reference>
<accession>A0A4Y1R984</accession>
<keyword evidence="1" id="KW-0732">Signal</keyword>
<protein>
    <submittedName>
        <fullName evidence="2">Ribosomal protein L4/L1 family</fullName>
    </submittedName>
</protein>
<keyword evidence="2" id="KW-0689">Ribosomal protein</keyword>
<keyword evidence="2" id="KW-0687">Ribonucleoprotein</keyword>